<accession>A0ABR4IEG9</accession>
<evidence type="ECO:0000256" key="1">
    <source>
        <dbReference type="SAM" id="SignalP"/>
    </source>
</evidence>
<evidence type="ECO:0000313" key="2">
    <source>
        <dbReference type="EMBL" id="KAL2826163.1"/>
    </source>
</evidence>
<reference evidence="2 3" key="1">
    <citation type="submission" date="2024-07" db="EMBL/GenBank/DDBJ databases">
        <title>Section-level genome sequencing and comparative genomics of Aspergillus sections Usti and Cavernicolus.</title>
        <authorList>
            <consortium name="Lawrence Berkeley National Laboratory"/>
            <person name="Nybo J.L."/>
            <person name="Vesth T.C."/>
            <person name="Theobald S."/>
            <person name="Frisvad J.C."/>
            <person name="Larsen T.O."/>
            <person name="Kjaerboelling I."/>
            <person name="Rothschild-Mancinelli K."/>
            <person name="Lyhne E.K."/>
            <person name="Kogle M.E."/>
            <person name="Barry K."/>
            <person name="Clum A."/>
            <person name="Na H."/>
            <person name="Ledsgaard L."/>
            <person name="Lin J."/>
            <person name="Lipzen A."/>
            <person name="Kuo A."/>
            <person name="Riley R."/>
            <person name="Mondo S."/>
            <person name="Labutti K."/>
            <person name="Haridas S."/>
            <person name="Pangalinan J."/>
            <person name="Salamov A.A."/>
            <person name="Simmons B.A."/>
            <person name="Magnuson J.K."/>
            <person name="Chen J."/>
            <person name="Drula E."/>
            <person name="Henrissat B."/>
            <person name="Wiebenga A."/>
            <person name="Lubbers R.J."/>
            <person name="Gomes A.C."/>
            <person name="Makela M.R."/>
            <person name="Stajich J."/>
            <person name="Grigoriev I.V."/>
            <person name="Mortensen U.H."/>
            <person name="De Vries R.P."/>
            <person name="Baker S.E."/>
            <person name="Andersen M.R."/>
        </authorList>
    </citation>
    <scope>NUCLEOTIDE SEQUENCE [LARGE SCALE GENOMIC DNA]</scope>
    <source>
        <strain evidence="2 3">CBS 123904</strain>
    </source>
</reference>
<keyword evidence="1" id="KW-0732">Signal</keyword>
<feature type="chain" id="PRO_5046421424" evidence="1">
    <location>
        <begin position="23"/>
        <end position="127"/>
    </location>
</feature>
<dbReference type="Proteomes" id="UP001610446">
    <property type="component" value="Unassembled WGS sequence"/>
</dbReference>
<organism evidence="2 3">
    <name type="scientific">Aspergillus pseudoustus</name>
    <dbReference type="NCBI Taxonomy" id="1810923"/>
    <lineage>
        <taxon>Eukaryota</taxon>
        <taxon>Fungi</taxon>
        <taxon>Dikarya</taxon>
        <taxon>Ascomycota</taxon>
        <taxon>Pezizomycotina</taxon>
        <taxon>Eurotiomycetes</taxon>
        <taxon>Eurotiomycetidae</taxon>
        <taxon>Eurotiales</taxon>
        <taxon>Aspergillaceae</taxon>
        <taxon>Aspergillus</taxon>
        <taxon>Aspergillus subgen. Nidulantes</taxon>
    </lineage>
</organism>
<comment type="caution">
    <text evidence="2">The sequence shown here is derived from an EMBL/GenBank/DDBJ whole genome shotgun (WGS) entry which is preliminary data.</text>
</comment>
<keyword evidence="3" id="KW-1185">Reference proteome</keyword>
<gene>
    <name evidence="2" type="ORF">BJY01DRAFT_229891</name>
</gene>
<dbReference type="EMBL" id="JBFXLU010000456">
    <property type="protein sequence ID" value="KAL2826163.1"/>
    <property type="molecule type" value="Genomic_DNA"/>
</dbReference>
<proteinExistence type="predicted"/>
<feature type="signal peptide" evidence="1">
    <location>
        <begin position="1"/>
        <end position="22"/>
    </location>
</feature>
<protein>
    <submittedName>
        <fullName evidence="2">Uncharacterized protein</fullName>
    </submittedName>
</protein>
<name>A0ABR4IEG9_9EURO</name>
<evidence type="ECO:0000313" key="3">
    <source>
        <dbReference type="Proteomes" id="UP001610446"/>
    </source>
</evidence>
<sequence>MHISKFAPTLLLPTVVAASANATPDTQNGVTLIPVEGVSQEAVHLLVRRQLDLGGIVDLIGPLLDLLSSDSLKNINTIITNAASLLNGIDVQQARDLLDVIDGLLGSDAAGGLLGSLEDLLPVPMLP</sequence>